<evidence type="ECO:0000313" key="3">
    <source>
        <dbReference type="Proteomes" id="UP001552299"/>
    </source>
</evidence>
<gene>
    <name evidence="2" type="ORF">M5K25_027176</name>
</gene>
<keyword evidence="3" id="KW-1185">Reference proteome</keyword>
<dbReference type="InterPro" id="IPR000477">
    <property type="entry name" value="RT_dom"/>
</dbReference>
<comment type="caution">
    <text evidence="2">The sequence shown here is derived from an EMBL/GenBank/DDBJ whole genome shotgun (WGS) entry which is preliminary data.</text>
</comment>
<dbReference type="InterPro" id="IPR026960">
    <property type="entry name" value="RVT-Znf"/>
</dbReference>
<dbReference type="EMBL" id="JANQDX010000019">
    <property type="protein sequence ID" value="KAL0905006.1"/>
    <property type="molecule type" value="Genomic_DNA"/>
</dbReference>
<organism evidence="2 3">
    <name type="scientific">Dendrobium thyrsiflorum</name>
    <name type="common">Pinecone-like raceme dendrobium</name>
    <name type="synonym">Orchid</name>
    <dbReference type="NCBI Taxonomy" id="117978"/>
    <lineage>
        <taxon>Eukaryota</taxon>
        <taxon>Viridiplantae</taxon>
        <taxon>Streptophyta</taxon>
        <taxon>Embryophyta</taxon>
        <taxon>Tracheophyta</taxon>
        <taxon>Spermatophyta</taxon>
        <taxon>Magnoliopsida</taxon>
        <taxon>Liliopsida</taxon>
        <taxon>Asparagales</taxon>
        <taxon>Orchidaceae</taxon>
        <taxon>Epidendroideae</taxon>
        <taxon>Malaxideae</taxon>
        <taxon>Dendrobiinae</taxon>
        <taxon>Dendrobium</taxon>
    </lineage>
</organism>
<dbReference type="Proteomes" id="UP001552299">
    <property type="component" value="Unassembled WGS sequence"/>
</dbReference>
<dbReference type="InterPro" id="IPR043502">
    <property type="entry name" value="DNA/RNA_pol_sf"/>
</dbReference>
<evidence type="ECO:0000313" key="2">
    <source>
        <dbReference type="EMBL" id="KAL0905006.1"/>
    </source>
</evidence>
<dbReference type="PANTHER" id="PTHR33116:SF78">
    <property type="entry name" value="OS12G0587133 PROTEIN"/>
    <property type="match status" value="1"/>
</dbReference>
<dbReference type="Pfam" id="PF13966">
    <property type="entry name" value="zf-RVT"/>
    <property type="match status" value="1"/>
</dbReference>
<dbReference type="AlphaFoldDB" id="A0ABD0TZ36"/>
<protein>
    <recommendedName>
        <fullName evidence="1">Reverse transcriptase domain-containing protein</fullName>
    </recommendedName>
</protein>
<evidence type="ECO:0000259" key="1">
    <source>
        <dbReference type="PROSITE" id="PS50878"/>
    </source>
</evidence>
<dbReference type="PROSITE" id="PS50878">
    <property type="entry name" value="RT_POL"/>
    <property type="match status" value="1"/>
</dbReference>
<name>A0ABD0TZ36_DENTH</name>
<reference evidence="2 3" key="1">
    <citation type="journal article" date="2024" name="Plant Biotechnol. J.">
        <title>Dendrobium thyrsiflorum genome and its molecular insights into genes involved in important horticultural traits.</title>
        <authorList>
            <person name="Chen B."/>
            <person name="Wang J.Y."/>
            <person name="Zheng P.J."/>
            <person name="Li K.L."/>
            <person name="Liang Y.M."/>
            <person name="Chen X.F."/>
            <person name="Zhang C."/>
            <person name="Zhao X."/>
            <person name="He X."/>
            <person name="Zhang G.Q."/>
            <person name="Liu Z.J."/>
            <person name="Xu Q."/>
        </authorList>
    </citation>
    <scope>NUCLEOTIDE SEQUENCE [LARGE SCALE GENOMIC DNA]</scope>
    <source>
        <strain evidence="2">GZMU011</strain>
    </source>
</reference>
<accession>A0ABD0TZ36</accession>
<dbReference type="PANTHER" id="PTHR33116">
    <property type="entry name" value="REVERSE TRANSCRIPTASE ZINC-BINDING DOMAIN-CONTAINING PROTEIN-RELATED-RELATED"/>
    <property type="match status" value="1"/>
</dbReference>
<proteinExistence type="predicted"/>
<dbReference type="SUPFAM" id="SSF56672">
    <property type="entry name" value="DNA/RNA polymerases"/>
    <property type="match status" value="1"/>
</dbReference>
<sequence>MDAFSCLIDNPHSINRFSGIHRNGMYISHLLYADDLLIFGEASTENCEKLLTVLSSFGNVSGLLVNHEKSKVIISNYTSNPTDICAALHVQNHCDKMTYLGMPISSIKRLRLADFQPLLHSLSTHLSGWKAKLLSFAGRLQFLKYTIWNTIDYWIRGAILPKACIKQLNRICSRFLYSGDLEAKKLHLIAWHKTCKPKKYGGLGISDLKVLQFANACSLLCRFYNSTSNLFSYLNAKYGTPWTPTRIKTSALWADIVKAANSLGPYISFNITTQSKIAFLWDPWIGGSSISNLYSSSNMTDSIPQHSKISDFILDGDWSIPAVLNPTILPYLQNIRMDQAPINSIGWKDQKRISFSSFIFHYFREEIPFCWHKLIWHKHYALKYSCYTWLALNGGLKTADELIKRNIRVNSLCSLCFSFNETTSHLLFECDYAFTVLKSLIPSLGDFLLRPRLSDIFLFLEGRRDQFKHQKIILLLKVCCAAYYIWRERNERRFNSIYRSNATLCALINNAVDLKTSKWLQE</sequence>
<dbReference type="Pfam" id="PF00078">
    <property type="entry name" value="RVT_1"/>
    <property type="match status" value="1"/>
</dbReference>
<feature type="domain" description="Reverse transcriptase" evidence="1">
    <location>
        <begin position="1"/>
        <end position="104"/>
    </location>
</feature>